<evidence type="ECO:0000256" key="1">
    <source>
        <dbReference type="SAM" id="MobiDB-lite"/>
    </source>
</evidence>
<proteinExistence type="predicted"/>
<accession>A0A9P8FI90</accession>
<feature type="region of interest" description="Disordered" evidence="1">
    <location>
        <begin position="1"/>
        <end position="30"/>
    </location>
</feature>
<dbReference type="Proteomes" id="UP000729357">
    <property type="component" value="Unassembled WGS sequence"/>
</dbReference>
<gene>
    <name evidence="2" type="ORF">KCU98_g12226</name>
</gene>
<organism evidence="2 3">
    <name type="scientific">Aureobasidium melanogenum</name>
    <name type="common">Aureobasidium pullulans var. melanogenum</name>
    <dbReference type="NCBI Taxonomy" id="46634"/>
    <lineage>
        <taxon>Eukaryota</taxon>
        <taxon>Fungi</taxon>
        <taxon>Dikarya</taxon>
        <taxon>Ascomycota</taxon>
        <taxon>Pezizomycotina</taxon>
        <taxon>Dothideomycetes</taxon>
        <taxon>Dothideomycetidae</taxon>
        <taxon>Dothideales</taxon>
        <taxon>Saccotheciaceae</taxon>
        <taxon>Aureobasidium</taxon>
    </lineage>
</organism>
<reference evidence="2" key="1">
    <citation type="journal article" date="2021" name="J Fungi (Basel)">
        <title>Virulence traits and population genomics of the black yeast Aureobasidium melanogenum.</title>
        <authorList>
            <person name="Cernosa A."/>
            <person name="Sun X."/>
            <person name="Gostincar C."/>
            <person name="Fang C."/>
            <person name="Gunde-Cimerman N."/>
            <person name="Song Z."/>
        </authorList>
    </citation>
    <scope>NUCLEOTIDE SEQUENCE</scope>
    <source>
        <strain evidence="2">EXF-9298</strain>
    </source>
</reference>
<reference evidence="2" key="2">
    <citation type="submission" date="2021-08" db="EMBL/GenBank/DDBJ databases">
        <authorList>
            <person name="Gostincar C."/>
            <person name="Sun X."/>
            <person name="Song Z."/>
            <person name="Gunde-Cimerman N."/>
        </authorList>
    </citation>
    <scope>NUCLEOTIDE SEQUENCE</scope>
    <source>
        <strain evidence="2">EXF-9298</strain>
    </source>
</reference>
<evidence type="ECO:0000313" key="3">
    <source>
        <dbReference type="Proteomes" id="UP000729357"/>
    </source>
</evidence>
<feature type="non-terminal residue" evidence="2">
    <location>
        <position position="249"/>
    </location>
</feature>
<name>A0A9P8FI90_AURME</name>
<dbReference type="AlphaFoldDB" id="A0A9P8FI90"/>
<evidence type="ECO:0000313" key="2">
    <source>
        <dbReference type="EMBL" id="KAG9974061.1"/>
    </source>
</evidence>
<dbReference type="EMBL" id="JAHFXS010002074">
    <property type="protein sequence ID" value="KAG9974061.1"/>
    <property type="molecule type" value="Genomic_DNA"/>
</dbReference>
<sequence length="249" mass="28725">MSIVKRPTIRNRRISSSPSPPGSPHPAYDPIRMEPVARLETSSAVPLSIKQVDLDGYDIVPPVPAFHNTFDLPASSFYSFQELQDDIAKAISAQNGIPHRRVEAKRDFYFKLSAHYRRHTDEKRQDVRVTAQNWDELRLLLLSDEVYVACFSVLWWKKTTGQRRADRAEALDGFLLWLFAGSDLDDPIHAFWRIILPARQGRQLYRIDRWNATAHAFCAPGFLSWSQQPNIAMPKADKLFESERYHFGE</sequence>
<keyword evidence="3" id="KW-1185">Reference proteome</keyword>
<protein>
    <submittedName>
        <fullName evidence="2">Uncharacterized protein</fullName>
    </submittedName>
</protein>
<comment type="caution">
    <text evidence="2">The sequence shown here is derived from an EMBL/GenBank/DDBJ whole genome shotgun (WGS) entry which is preliminary data.</text>
</comment>